<dbReference type="PANTHER" id="PTHR46014">
    <property type="entry name" value="TETRATRICOPEPTIDE REPEAT PROTEIN 1"/>
    <property type="match status" value="1"/>
</dbReference>
<evidence type="ECO:0000256" key="1">
    <source>
        <dbReference type="SAM" id="MobiDB-lite"/>
    </source>
</evidence>
<dbReference type="InterPro" id="IPR052769">
    <property type="entry name" value="TPR_domain_protein"/>
</dbReference>
<keyword evidence="3" id="KW-1185">Reference proteome</keyword>
<dbReference type="AlphaFoldDB" id="A0A9N9LSQ2"/>
<gene>
    <name evidence="2" type="ORF">HYALB_00012843</name>
</gene>
<sequence length="281" mass="31469">MASRSERFARKPEEKKDEAKPVDTEEEVVRFSPEEEASLLNESNAQKTSANALFAKSSFQEAIAIYDEALSTCPNYLDYEIAVLKSNIAACHLKLEDWKEAVKSSTAALDCLDKLQGRNPDGTKQEEPKEPVKAEEQEADEEIVSEGATKSAPMREEISPEKAKREADIERIRAKALMRRAKARSEQGGWSVLQGAEEDYKTLSQMLNISLADKKIIQQQLRTLPPRTKAAQEKETKEMMDKLKQLGNGMLKPFGLSTNNFQMVKDEKTGGYSMNFNQGAT</sequence>
<comment type="caution">
    <text evidence="2">The sequence shown here is derived from an EMBL/GenBank/DDBJ whole genome shotgun (WGS) entry which is preliminary data.</text>
</comment>
<dbReference type="SMART" id="SM00028">
    <property type="entry name" value="TPR"/>
    <property type="match status" value="2"/>
</dbReference>
<evidence type="ECO:0008006" key="4">
    <source>
        <dbReference type="Google" id="ProtNLM"/>
    </source>
</evidence>
<dbReference type="InterPro" id="IPR011990">
    <property type="entry name" value="TPR-like_helical_dom_sf"/>
</dbReference>
<feature type="region of interest" description="Disordered" evidence="1">
    <location>
        <begin position="1"/>
        <end position="31"/>
    </location>
</feature>
<reference evidence="2" key="1">
    <citation type="submission" date="2021-07" db="EMBL/GenBank/DDBJ databases">
        <authorList>
            <person name="Durling M."/>
        </authorList>
    </citation>
    <scope>NUCLEOTIDE SEQUENCE</scope>
</reference>
<dbReference type="Gene3D" id="1.25.40.10">
    <property type="entry name" value="Tetratricopeptide repeat domain"/>
    <property type="match status" value="1"/>
</dbReference>
<accession>A0A9N9LSQ2</accession>
<feature type="compositionally biased region" description="Basic and acidic residues" evidence="1">
    <location>
        <begin position="153"/>
        <end position="167"/>
    </location>
</feature>
<dbReference type="EMBL" id="CAJVRM010000261">
    <property type="protein sequence ID" value="CAG8978460.1"/>
    <property type="molecule type" value="Genomic_DNA"/>
</dbReference>
<dbReference type="PANTHER" id="PTHR46014:SF1">
    <property type="entry name" value="TETRATRICOPEPTIDE REPEAT PROTEIN 1"/>
    <property type="match status" value="1"/>
</dbReference>
<proteinExistence type="predicted"/>
<evidence type="ECO:0000313" key="3">
    <source>
        <dbReference type="Proteomes" id="UP000701801"/>
    </source>
</evidence>
<organism evidence="2 3">
    <name type="scientific">Hymenoscyphus albidus</name>
    <dbReference type="NCBI Taxonomy" id="595503"/>
    <lineage>
        <taxon>Eukaryota</taxon>
        <taxon>Fungi</taxon>
        <taxon>Dikarya</taxon>
        <taxon>Ascomycota</taxon>
        <taxon>Pezizomycotina</taxon>
        <taxon>Leotiomycetes</taxon>
        <taxon>Helotiales</taxon>
        <taxon>Helotiaceae</taxon>
        <taxon>Hymenoscyphus</taxon>
    </lineage>
</organism>
<feature type="compositionally biased region" description="Basic and acidic residues" evidence="1">
    <location>
        <begin position="114"/>
        <end position="136"/>
    </location>
</feature>
<dbReference type="OrthoDB" id="40579at2759"/>
<feature type="region of interest" description="Disordered" evidence="1">
    <location>
        <begin position="114"/>
        <end position="167"/>
    </location>
</feature>
<dbReference type="Proteomes" id="UP000701801">
    <property type="component" value="Unassembled WGS sequence"/>
</dbReference>
<dbReference type="SUPFAM" id="SSF48452">
    <property type="entry name" value="TPR-like"/>
    <property type="match status" value="1"/>
</dbReference>
<evidence type="ECO:0000313" key="2">
    <source>
        <dbReference type="EMBL" id="CAG8978460.1"/>
    </source>
</evidence>
<name>A0A9N9LSQ2_9HELO</name>
<protein>
    <recommendedName>
        <fullName evidence="4">Tetratricopeptide repeat protein 1</fullName>
    </recommendedName>
</protein>
<dbReference type="InterPro" id="IPR019734">
    <property type="entry name" value="TPR_rpt"/>
</dbReference>